<dbReference type="Gene3D" id="3.40.50.150">
    <property type="entry name" value="Vaccinia Virus protein VP39"/>
    <property type="match status" value="1"/>
</dbReference>
<dbReference type="OrthoDB" id="7814581at2"/>
<accession>A0A398BVP9</accession>
<dbReference type="InterPro" id="IPR029063">
    <property type="entry name" value="SAM-dependent_MTases_sf"/>
</dbReference>
<sequence length="309" mass="36252">MRRNDHAALIEREARFPAGHREGYEGYLRYLKELREDHYDSFLRSRARHFAEVNEVIAAFDDAPPEEFAAPYDLTPEAIEELSGLVQRKYVMRFKNIRRSWSLLLQYLPELMAENAAPRDVLELSSAHGATLEILRHKGHRVVGNDFPNFLSRRNTLHSGERRVNTFDRDIHRDDHGFIDEEGEIMGWPYQRIIESLGLDVRLFDCGQVPYPLEDRSFDTLITFDALEHYCRPEDWMSLVDEFTRIARRSILIVTNAVQEHKLQDGPYMDAFYAFQKGMRNYRKGGFECLYAGLHRHQLTVFKLVRTQG</sequence>
<evidence type="ECO:0000313" key="2">
    <source>
        <dbReference type="Proteomes" id="UP000266649"/>
    </source>
</evidence>
<keyword evidence="2" id="KW-1185">Reference proteome</keyword>
<gene>
    <name evidence="1" type="ORF">D2N39_02445</name>
</gene>
<reference evidence="1 2" key="1">
    <citation type="submission" date="2018-09" db="EMBL/GenBank/DDBJ databases">
        <title>Gemmobacter lutimaris sp. nov., a marine bacterium isolated from tidal flat.</title>
        <authorList>
            <person name="Lee D.W."/>
            <person name="Yoo Y."/>
            <person name="Kim J.-J."/>
            <person name="Kim B.S."/>
        </authorList>
    </citation>
    <scope>NUCLEOTIDE SEQUENCE [LARGE SCALE GENOMIC DNA]</scope>
    <source>
        <strain evidence="1 2">YJ-T1-11</strain>
    </source>
</reference>
<organism evidence="1 2">
    <name type="scientific">Gemmobacter lutimaris</name>
    <dbReference type="NCBI Taxonomy" id="2306023"/>
    <lineage>
        <taxon>Bacteria</taxon>
        <taxon>Pseudomonadati</taxon>
        <taxon>Pseudomonadota</taxon>
        <taxon>Alphaproteobacteria</taxon>
        <taxon>Rhodobacterales</taxon>
        <taxon>Paracoccaceae</taxon>
        <taxon>Gemmobacter</taxon>
    </lineage>
</organism>
<proteinExistence type="predicted"/>
<dbReference type="AlphaFoldDB" id="A0A398BVP9"/>
<dbReference type="EMBL" id="QXXQ01000001">
    <property type="protein sequence ID" value="RID93784.1"/>
    <property type="molecule type" value="Genomic_DNA"/>
</dbReference>
<evidence type="ECO:0000313" key="1">
    <source>
        <dbReference type="EMBL" id="RID93784.1"/>
    </source>
</evidence>
<dbReference type="RefSeq" id="WP_119133187.1">
    <property type="nucleotide sequence ID" value="NZ_QXXQ01000001.1"/>
</dbReference>
<protein>
    <submittedName>
        <fullName evidence="1">Uncharacterized protein</fullName>
    </submittedName>
</protein>
<dbReference type="Proteomes" id="UP000266649">
    <property type="component" value="Unassembled WGS sequence"/>
</dbReference>
<name>A0A398BVP9_9RHOB</name>
<comment type="caution">
    <text evidence="1">The sequence shown here is derived from an EMBL/GenBank/DDBJ whole genome shotgun (WGS) entry which is preliminary data.</text>
</comment>
<dbReference type="SUPFAM" id="SSF53335">
    <property type="entry name" value="S-adenosyl-L-methionine-dependent methyltransferases"/>
    <property type="match status" value="1"/>
</dbReference>